<reference evidence="10" key="1">
    <citation type="journal article" date="2020" name="Stud. Mycol.">
        <title>101 Dothideomycetes genomes: a test case for predicting lifestyles and emergence of pathogens.</title>
        <authorList>
            <person name="Haridas S."/>
            <person name="Albert R."/>
            <person name="Binder M."/>
            <person name="Bloem J."/>
            <person name="Labutti K."/>
            <person name="Salamov A."/>
            <person name="Andreopoulos B."/>
            <person name="Baker S."/>
            <person name="Barry K."/>
            <person name="Bills G."/>
            <person name="Bluhm B."/>
            <person name="Cannon C."/>
            <person name="Castanera R."/>
            <person name="Culley D."/>
            <person name="Daum C."/>
            <person name="Ezra D."/>
            <person name="Gonzalez J."/>
            <person name="Henrissat B."/>
            <person name="Kuo A."/>
            <person name="Liang C."/>
            <person name="Lipzen A."/>
            <person name="Lutzoni F."/>
            <person name="Magnuson J."/>
            <person name="Mondo S."/>
            <person name="Nolan M."/>
            <person name="Ohm R."/>
            <person name="Pangilinan J."/>
            <person name="Park H.-J."/>
            <person name="Ramirez L."/>
            <person name="Alfaro M."/>
            <person name="Sun H."/>
            <person name="Tritt A."/>
            <person name="Yoshinaga Y."/>
            <person name="Zwiers L.-H."/>
            <person name="Turgeon B."/>
            <person name="Goodwin S."/>
            <person name="Spatafora J."/>
            <person name="Crous P."/>
            <person name="Grigoriev I."/>
        </authorList>
    </citation>
    <scope>NUCLEOTIDE SEQUENCE</scope>
    <source>
        <strain evidence="10">CBS 269.34</strain>
    </source>
</reference>
<dbReference type="AlphaFoldDB" id="A0A6A6R8G0"/>
<evidence type="ECO:0000313" key="10">
    <source>
        <dbReference type="EMBL" id="KAF2500756.1"/>
    </source>
</evidence>
<evidence type="ECO:0000256" key="2">
    <source>
        <dbReference type="ARBA" id="ARBA00022723"/>
    </source>
</evidence>
<keyword evidence="4 7" id="KW-0863">Zinc-finger</keyword>
<evidence type="ECO:0000256" key="8">
    <source>
        <dbReference type="SAM" id="MobiDB-lite"/>
    </source>
</evidence>
<keyword evidence="3" id="KW-0677">Repeat</keyword>
<comment type="subcellular location">
    <subcellularLocation>
        <location evidence="1">Nucleus</location>
    </subcellularLocation>
</comment>
<keyword evidence="5" id="KW-0862">Zinc</keyword>
<dbReference type="SUPFAM" id="SSF57667">
    <property type="entry name" value="beta-beta-alpha zinc fingers"/>
    <property type="match status" value="2"/>
</dbReference>
<dbReference type="SMART" id="SM00355">
    <property type="entry name" value="ZnF_C2H2"/>
    <property type="match status" value="5"/>
</dbReference>
<dbReference type="InterPro" id="IPR013087">
    <property type="entry name" value="Znf_C2H2_type"/>
</dbReference>
<evidence type="ECO:0000256" key="3">
    <source>
        <dbReference type="ARBA" id="ARBA00022737"/>
    </source>
</evidence>
<dbReference type="PANTHER" id="PTHR24406">
    <property type="entry name" value="TRANSCRIPTIONAL REPRESSOR CTCFL-RELATED"/>
    <property type="match status" value="1"/>
</dbReference>
<dbReference type="Proteomes" id="UP000799750">
    <property type="component" value="Unassembled WGS sequence"/>
</dbReference>
<evidence type="ECO:0000256" key="6">
    <source>
        <dbReference type="ARBA" id="ARBA00023242"/>
    </source>
</evidence>
<dbReference type="EMBL" id="MU004183">
    <property type="protein sequence ID" value="KAF2500756.1"/>
    <property type="molecule type" value="Genomic_DNA"/>
</dbReference>
<feature type="region of interest" description="Disordered" evidence="8">
    <location>
        <begin position="38"/>
        <end position="68"/>
    </location>
</feature>
<evidence type="ECO:0000313" key="11">
    <source>
        <dbReference type="Proteomes" id="UP000799750"/>
    </source>
</evidence>
<dbReference type="OrthoDB" id="6105938at2759"/>
<dbReference type="PROSITE" id="PS50157">
    <property type="entry name" value="ZINC_FINGER_C2H2_2"/>
    <property type="match status" value="1"/>
</dbReference>
<dbReference type="GO" id="GO:0005634">
    <property type="term" value="C:nucleus"/>
    <property type="evidence" value="ECO:0007669"/>
    <property type="project" value="UniProtKB-SubCell"/>
</dbReference>
<keyword evidence="6" id="KW-0539">Nucleus</keyword>
<evidence type="ECO:0000256" key="5">
    <source>
        <dbReference type="ARBA" id="ARBA00022833"/>
    </source>
</evidence>
<evidence type="ECO:0000256" key="1">
    <source>
        <dbReference type="ARBA" id="ARBA00004123"/>
    </source>
</evidence>
<dbReference type="InterPro" id="IPR036236">
    <property type="entry name" value="Znf_C2H2_sf"/>
</dbReference>
<organism evidence="10 11">
    <name type="scientific">Lophium mytilinum</name>
    <dbReference type="NCBI Taxonomy" id="390894"/>
    <lineage>
        <taxon>Eukaryota</taxon>
        <taxon>Fungi</taxon>
        <taxon>Dikarya</taxon>
        <taxon>Ascomycota</taxon>
        <taxon>Pezizomycotina</taxon>
        <taxon>Dothideomycetes</taxon>
        <taxon>Pleosporomycetidae</taxon>
        <taxon>Mytilinidiales</taxon>
        <taxon>Mytilinidiaceae</taxon>
        <taxon>Lophium</taxon>
    </lineage>
</organism>
<name>A0A6A6R8G0_9PEZI</name>
<evidence type="ECO:0000259" key="9">
    <source>
        <dbReference type="PROSITE" id="PS50157"/>
    </source>
</evidence>
<feature type="domain" description="C2H2-type" evidence="9">
    <location>
        <begin position="20"/>
        <end position="45"/>
    </location>
</feature>
<accession>A0A6A6R8G0</accession>
<evidence type="ECO:0000256" key="4">
    <source>
        <dbReference type="ARBA" id="ARBA00022771"/>
    </source>
</evidence>
<sequence>MNGVVVPRDHQSQAPRNSIQRCHECRRDFRHASHLRQHLENSPRHQIPPLSTYNHDANEQADPAPRKGSEDFTNIYSCTRCSAAFTEQELQAHKCSDSESDDDVNWESNDGSHECSECNEAFADLDDLIEHWSLRGCRICCDGCGDFVPKAQWKKHCRKHHACFHCHDHHSSRKLLLKHVRSCKPTNVDEDLAEISKLLAQSVLEDRDAPDFVCPYCLDRHMNETNLQQHLLTHLPVDEKCWGCERLFSTVPGIIIHLESGACPSATNKEELNGWAAEVFQWRNFIEKDWVRRLRNRVPVAPGDRPFYCDGCDTTFGSLSALFQHCANGSCSQGVSEGPLERLSHWLVTRLKQCQKDSRET</sequence>
<keyword evidence="2" id="KW-0479">Metal-binding</keyword>
<dbReference type="GO" id="GO:0008270">
    <property type="term" value="F:zinc ion binding"/>
    <property type="evidence" value="ECO:0007669"/>
    <property type="project" value="UniProtKB-KW"/>
</dbReference>
<dbReference type="InterPro" id="IPR050888">
    <property type="entry name" value="ZnF_C2H2-type_TF"/>
</dbReference>
<protein>
    <recommendedName>
        <fullName evidence="9">C2H2-type domain-containing protein</fullName>
    </recommendedName>
</protein>
<gene>
    <name evidence="10" type="ORF">BU16DRAFT_523518</name>
</gene>
<evidence type="ECO:0000256" key="7">
    <source>
        <dbReference type="PROSITE-ProRule" id="PRU00042"/>
    </source>
</evidence>
<proteinExistence type="predicted"/>
<keyword evidence="11" id="KW-1185">Reference proteome</keyword>
<dbReference type="Gene3D" id="3.30.160.60">
    <property type="entry name" value="Classic Zinc Finger"/>
    <property type="match status" value="1"/>
</dbReference>